<accession>A0A074ZN95</accession>
<dbReference type="GeneID" id="25362445"/>
<dbReference type="InParanoid" id="A0A074ZN95"/>
<name>A0A074ZN95_AURSE</name>
<keyword evidence="2" id="KW-1185">Reference proteome</keyword>
<dbReference type="AlphaFoldDB" id="A0A074ZN95"/>
<organism evidence="1 2">
    <name type="scientific">Aureobasidium subglaciale (strain EXF-2481)</name>
    <name type="common">Aureobasidium pullulans var. subglaciale</name>
    <dbReference type="NCBI Taxonomy" id="1043005"/>
    <lineage>
        <taxon>Eukaryota</taxon>
        <taxon>Fungi</taxon>
        <taxon>Dikarya</taxon>
        <taxon>Ascomycota</taxon>
        <taxon>Pezizomycotina</taxon>
        <taxon>Dothideomycetes</taxon>
        <taxon>Dothideomycetidae</taxon>
        <taxon>Dothideales</taxon>
        <taxon>Saccotheciaceae</taxon>
        <taxon>Aureobasidium</taxon>
    </lineage>
</organism>
<dbReference type="Proteomes" id="UP000030641">
    <property type="component" value="Unassembled WGS sequence"/>
</dbReference>
<dbReference type="EMBL" id="KL584750">
    <property type="protein sequence ID" value="KEQ99841.1"/>
    <property type="molecule type" value="Genomic_DNA"/>
</dbReference>
<proteinExistence type="predicted"/>
<dbReference type="HOGENOM" id="CLU_2026260_0_0_1"/>
<evidence type="ECO:0000313" key="2">
    <source>
        <dbReference type="Proteomes" id="UP000030641"/>
    </source>
</evidence>
<gene>
    <name evidence="1" type="ORF">AUEXF2481DRAFT_199382</name>
</gene>
<sequence>MTLARAERAGLLELLAVSSWSFTNKPHILRTRVQKCQTQQDYRCTLHHIQGQTHHFKRKNSGQDMRRVEKWKIIARLFENKTKDSLGIILCIPRALSSLDKLKLHYRPILCVRSFLGVVVVM</sequence>
<reference evidence="1 2" key="1">
    <citation type="journal article" date="2014" name="BMC Genomics">
        <title>Genome sequencing of four Aureobasidium pullulans varieties: biotechnological potential, stress tolerance, and description of new species.</title>
        <authorList>
            <person name="Gostin Ar C."/>
            <person name="Ohm R.A."/>
            <person name="Kogej T."/>
            <person name="Sonjak S."/>
            <person name="Turk M."/>
            <person name="Zajc J."/>
            <person name="Zalar P."/>
            <person name="Grube M."/>
            <person name="Sun H."/>
            <person name="Han J."/>
            <person name="Sharma A."/>
            <person name="Chiniquy J."/>
            <person name="Ngan C.Y."/>
            <person name="Lipzen A."/>
            <person name="Barry K."/>
            <person name="Grigoriev I.V."/>
            <person name="Gunde-Cimerman N."/>
        </authorList>
    </citation>
    <scope>NUCLEOTIDE SEQUENCE [LARGE SCALE GENOMIC DNA]</scope>
    <source>
        <strain evidence="1 2">EXF-2481</strain>
    </source>
</reference>
<evidence type="ECO:0000313" key="1">
    <source>
        <dbReference type="EMBL" id="KEQ99841.1"/>
    </source>
</evidence>
<dbReference type="RefSeq" id="XP_013348473.1">
    <property type="nucleotide sequence ID" value="XM_013493019.1"/>
</dbReference>
<protein>
    <submittedName>
        <fullName evidence="1">Uncharacterized protein</fullName>
    </submittedName>
</protein>